<organism evidence="1 2">
    <name type="scientific">Knipowitschia caucasica</name>
    <name type="common">Caucasian dwarf goby</name>
    <name type="synonym">Pomatoschistus caucasicus</name>
    <dbReference type="NCBI Taxonomy" id="637954"/>
    <lineage>
        <taxon>Eukaryota</taxon>
        <taxon>Metazoa</taxon>
        <taxon>Chordata</taxon>
        <taxon>Craniata</taxon>
        <taxon>Vertebrata</taxon>
        <taxon>Euteleostomi</taxon>
        <taxon>Actinopterygii</taxon>
        <taxon>Neopterygii</taxon>
        <taxon>Teleostei</taxon>
        <taxon>Neoteleostei</taxon>
        <taxon>Acanthomorphata</taxon>
        <taxon>Gobiaria</taxon>
        <taxon>Gobiiformes</taxon>
        <taxon>Gobioidei</taxon>
        <taxon>Gobiidae</taxon>
        <taxon>Gobiinae</taxon>
        <taxon>Knipowitschia</taxon>
    </lineage>
</organism>
<gene>
    <name evidence="1" type="ORF">KC01_LOCUS6888</name>
</gene>
<evidence type="ECO:0000313" key="2">
    <source>
        <dbReference type="Proteomes" id="UP001497482"/>
    </source>
</evidence>
<evidence type="ECO:0000313" key="1">
    <source>
        <dbReference type="EMBL" id="CAL1575288.1"/>
    </source>
</evidence>
<sequence length="94" mass="10586">MALKRSSVEISPLKALCQTHGRDCIILTRARVFITAEWEPSERPSRTLCFLRRSPRLKARPVIDVFNQAALEFSAGPTRNDSVGSKKMSCHWAS</sequence>
<accession>A0AAV2JGL3</accession>
<keyword evidence="2" id="KW-1185">Reference proteome</keyword>
<name>A0AAV2JGL3_KNICA</name>
<reference evidence="1 2" key="1">
    <citation type="submission" date="2024-04" db="EMBL/GenBank/DDBJ databases">
        <authorList>
            <person name="Waldvogel A.-M."/>
            <person name="Schoenle A."/>
        </authorList>
    </citation>
    <scope>NUCLEOTIDE SEQUENCE [LARGE SCALE GENOMIC DNA]</scope>
</reference>
<dbReference type="Proteomes" id="UP001497482">
    <property type="component" value="Chromosome 12"/>
</dbReference>
<proteinExistence type="predicted"/>
<dbReference type="AlphaFoldDB" id="A0AAV2JGL3"/>
<protein>
    <submittedName>
        <fullName evidence="1">Uncharacterized protein</fullName>
    </submittedName>
</protein>
<dbReference type="EMBL" id="OZ035834">
    <property type="protein sequence ID" value="CAL1575288.1"/>
    <property type="molecule type" value="Genomic_DNA"/>
</dbReference>